<keyword evidence="5" id="KW-0539">Nucleus</keyword>
<gene>
    <name evidence="6" type="ORF">Z520_11470</name>
</gene>
<reference evidence="6 7" key="1">
    <citation type="submission" date="2015-01" db="EMBL/GenBank/DDBJ databases">
        <title>The Genome Sequence of Fonsecaea multimorphosa CBS 102226.</title>
        <authorList>
            <consortium name="The Broad Institute Genomics Platform"/>
            <person name="Cuomo C."/>
            <person name="de Hoog S."/>
            <person name="Gorbushina A."/>
            <person name="Stielow B."/>
            <person name="Teixiera M."/>
            <person name="Abouelleil A."/>
            <person name="Chapman S.B."/>
            <person name="Priest M."/>
            <person name="Young S.K."/>
            <person name="Wortman J."/>
            <person name="Nusbaum C."/>
            <person name="Birren B."/>
        </authorList>
    </citation>
    <scope>NUCLEOTIDE SEQUENCE [LARGE SCALE GENOMIC DNA]</scope>
    <source>
        <strain evidence="6 7">CBS 102226</strain>
    </source>
</reference>
<dbReference type="STRING" id="1442371.A0A0D2JHZ3"/>
<dbReference type="PANTHER" id="PTHR31845">
    <property type="entry name" value="FINGER DOMAIN PROTEIN, PUTATIVE-RELATED"/>
    <property type="match status" value="1"/>
</dbReference>
<dbReference type="GO" id="GO:0000976">
    <property type="term" value="F:transcription cis-regulatory region binding"/>
    <property type="evidence" value="ECO:0007669"/>
    <property type="project" value="TreeGrafter"/>
</dbReference>
<dbReference type="Proteomes" id="UP000053411">
    <property type="component" value="Unassembled WGS sequence"/>
</dbReference>
<keyword evidence="2" id="KW-0805">Transcription regulation</keyword>
<proteinExistence type="predicted"/>
<dbReference type="AlphaFoldDB" id="A0A0D2JHZ3"/>
<name>A0A0D2JHZ3_9EURO</name>
<protein>
    <recommendedName>
        <fullName evidence="8">Transcription factor domain-containing protein</fullName>
    </recommendedName>
</protein>
<evidence type="ECO:0000256" key="2">
    <source>
        <dbReference type="ARBA" id="ARBA00023015"/>
    </source>
</evidence>
<comment type="subcellular location">
    <subcellularLocation>
        <location evidence="1">Nucleus</location>
    </subcellularLocation>
</comment>
<evidence type="ECO:0000256" key="4">
    <source>
        <dbReference type="ARBA" id="ARBA00023163"/>
    </source>
</evidence>
<dbReference type="PANTHER" id="PTHR31845:SF10">
    <property type="entry name" value="ZN(II)2CYS6 TRANSCRIPTION FACTOR (EUROFUNG)"/>
    <property type="match status" value="1"/>
</dbReference>
<evidence type="ECO:0000256" key="1">
    <source>
        <dbReference type="ARBA" id="ARBA00004123"/>
    </source>
</evidence>
<evidence type="ECO:0008006" key="8">
    <source>
        <dbReference type="Google" id="ProtNLM"/>
    </source>
</evidence>
<dbReference type="GO" id="GO:0000981">
    <property type="term" value="F:DNA-binding transcription factor activity, RNA polymerase II-specific"/>
    <property type="evidence" value="ECO:0007669"/>
    <property type="project" value="TreeGrafter"/>
</dbReference>
<dbReference type="GeneID" id="27717216"/>
<organism evidence="6 7">
    <name type="scientific">Fonsecaea multimorphosa CBS 102226</name>
    <dbReference type="NCBI Taxonomy" id="1442371"/>
    <lineage>
        <taxon>Eukaryota</taxon>
        <taxon>Fungi</taxon>
        <taxon>Dikarya</taxon>
        <taxon>Ascomycota</taxon>
        <taxon>Pezizomycotina</taxon>
        <taxon>Eurotiomycetes</taxon>
        <taxon>Chaetothyriomycetidae</taxon>
        <taxon>Chaetothyriales</taxon>
        <taxon>Herpotrichiellaceae</taxon>
        <taxon>Fonsecaea</taxon>
    </lineage>
</organism>
<dbReference type="InterPro" id="IPR051089">
    <property type="entry name" value="prtT"/>
</dbReference>
<keyword evidence="7" id="KW-1185">Reference proteome</keyword>
<dbReference type="GO" id="GO:0005634">
    <property type="term" value="C:nucleus"/>
    <property type="evidence" value="ECO:0007669"/>
    <property type="project" value="UniProtKB-SubCell"/>
</dbReference>
<evidence type="ECO:0000313" key="6">
    <source>
        <dbReference type="EMBL" id="KIX92807.1"/>
    </source>
</evidence>
<dbReference type="RefSeq" id="XP_016626930.1">
    <property type="nucleotide sequence ID" value="XM_016781959.1"/>
</dbReference>
<evidence type="ECO:0000256" key="3">
    <source>
        <dbReference type="ARBA" id="ARBA00023125"/>
    </source>
</evidence>
<dbReference type="OrthoDB" id="5226580at2759"/>
<accession>A0A0D2JHZ3</accession>
<sequence>MGKQCRIPESRPKKRKLRMRGRIDLLENNYAEIISLLKQSRHEPCVSKSQNIHSPPSNVDEALVEVPPVEQEMLLRTYRRMSKNNFPYVLIPETWSSASLIAERPMLAQAIFIVTSWASPVRQASLKQQFVKELGDRYFLKSERSLDLFQAVIVYFAWYGAMSRTKLEHPTYTSPDRCHWYASPVVFQSCRLGALVVSMAAELGIPQKSVNPTQHEMILASPGEPVPAEPASASQNYHTNSWSLEAKRAYIGAFVISIFCLLWYRKPSRLINKQYLDECAASLAADSQYPSDETLVHVVRSLQITELTSDLFDHGSKEKSCGFNDEQVQVFVNTLSRHLEDSKAALPPSVQSYVVRQFYIGCAYIHEVGLYGHMQGQHLSFTRVSIIYECFSSASSYLSHVLDFSLETMADWTCLDWRSVNFTVMLSTKCSIILNSNPSWATSDTSRRAALLDKYIDTLCSRLNEFQSLAPTGLYNHKGNHFAKLVSDWKNVKAYHQKWLQGVSLSGEAPTDPEYSHIFTELLKSPGTGY</sequence>
<evidence type="ECO:0000256" key="5">
    <source>
        <dbReference type="ARBA" id="ARBA00023242"/>
    </source>
</evidence>
<dbReference type="EMBL" id="KN848100">
    <property type="protein sequence ID" value="KIX92807.1"/>
    <property type="molecule type" value="Genomic_DNA"/>
</dbReference>
<dbReference type="VEuPathDB" id="FungiDB:Z520_11470"/>
<keyword evidence="4" id="KW-0804">Transcription</keyword>
<keyword evidence="3" id="KW-0238">DNA-binding</keyword>
<evidence type="ECO:0000313" key="7">
    <source>
        <dbReference type="Proteomes" id="UP000053411"/>
    </source>
</evidence>